<evidence type="ECO:0000313" key="1">
    <source>
        <dbReference type="EMBL" id="QJA52154.1"/>
    </source>
</evidence>
<gene>
    <name evidence="1" type="ORF">TM448A02504_0008</name>
</gene>
<sequence>MGTFKKKTVLTQSIILKEFLLQFENCKTKRFNNLHRAVSSTLMPKTQIHVGFDINSEVLFWSIDKFSEEIIVPVARKMMRKINVYNNNLIIFSKLNLPFIDGGSLIDGGSHSCRIVADCISARILSVNRYDSSPTGIMSISVRIDMGFTLLKLGVE</sequence>
<accession>A0A6H1ZX64</accession>
<organism evidence="1">
    <name type="scientific">viral metagenome</name>
    <dbReference type="NCBI Taxonomy" id="1070528"/>
    <lineage>
        <taxon>unclassified sequences</taxon>
        <taxon>metagenomes</taxon>
        <taxon>organismal metagenomes</taxon>
    </lineage>
</organism>
<dbReference type="AlphaFoldDB" id="A0A6H1ZX64"/>
<dbReference type="EMBL" id="MT144317">
    <property type="protein sequence ID" value="QJA52154.1"/>
    <property type="molecule type" value="Genomic_DNA"/>
</dbReference>
<name>A0A6H1ZX64_9ZZZZ</name>
<protein>
    <submittedName>
        <fullName evidence="1">Uncharacterized protein</fullName>
    </submittedName>
</protein>
<proteinExistence type="predicted"/>
<reference evidence="1" key="1">
    <citation type="submission" date="2020-03" db="EMBL/GenBank/DDBJ databases">
        <title>The deep terrestrial virosphere.</title>
        <authorList>
            <person name="Holmfeldt K."/>
            <person name="Nilsson E."/>
            <person name="Simone D."/>
            <person name="Lopez-Fernandez M."/>
            <person name="Wu X."/>
            <person name="de Brujin I."/>
            <person name="Lundin D."/>
            <person name="Andersson A."/>
            <person name="Bertilsson S."/>
            <person name="Dopson M."/>
        </authorList>
    </citation>
    <scope>NUCLEOTIDE SEQUENCE</scope>
    <source>
        <strain evidence="1">TM448A02504</strain>
    </source>
</reference>